<evidence type="ECO:0008006" key="3">
    <source>
        <dbReference type="Google" id="ProtNLM"/>
    </source>
</evidence>
<name>A0ABW0SPT0_9GAMM</name>
<dbReference type="Proteomes" id="UP001596036">
    <property type="component" value="Unassembled WGS sequence"/>
</dbReference>
<sequence length="244" mass="25268">MLIALLLCAVHAPAWTREAPAPGCLDARRMSEARQADARTLAILQDDGAAFRLDLADACPDVIATDGRANLLAREGWVCTGAPAFVADSARRCAVTAVAPIDARAYAALARASHGDDGVTTLDAVTVKGERAHGFAGSPAYCVDPRWMRGWSEDPTGLLIEVSPKRAHGHRFYRIELGSSCPELANAVTVALHSGMGVGVVCGNAGDTVEVIPDAPGGGAPALFRGGLASRVQCQVAAVYPVDG</sequence>
<dbReference type="EMBL" id="JBHSNM010000004">
    <property type="protein sequence ID" value="MFC5570891.1"/>
    <property type="molecule type" value="Genomic_DNA"/>
</dbReference>
<evidence type="ECO:0000313" key="1">
    <source>
        <dbReference type="EMBL" id="MFC5570891.1"/>
    </source>
</evidence>
<accession>A0ABW0SPT0</accession>
<protein>
    <recommendedName>
        <fullName evidence="3">Phosphodiester glycosidase domain-containing protein</fullName>
    </recommendedName>
</protein>
<keyword evidence="2" id="KW-1185">Reference proteome</keyword>
<proteinExistence type="predicted"/>
<organism evidence="1 2">
    <name type="scientific">Lysobacter yangpyeongensis</name>
    <dbReference type="NCBI Taxonomy" id="346182"/>
    <lineage>
        <taxon>Bacteria</taxon>
        <taxon>Pseudomonadati</taxon>
        <taxon>Pseudomonadota</taxon>
        <taxon>Gammaproteobacteria</taxon>
        <taxon>Lysobacterales</taxon>
        <taxon>Lysobacteraceae</taxon>
        <taxon>Lysobacter</taxon>
    </lineage>
</organism>
<reference evidence="2" key="1">
    <citation type="journal article" date="2019" name="Int. J. Syst. Evol. Microbiol.">
        <title>The Global Catalogue of Microorganisms (GCM) 10K type strain sequencing project: providing services to taxonomists for standard genome sequencing and annotation.</title>
        <authorList>
            <consortium name="The Broad Institute Genomics Platform"/>
            <consortium name="The Broad Institute Genome Sequencing Center for Infectious Disease"/>
            <person name="Wu L."/>
            <person name="Ma J."/>
        </authorList>
    </citation>
    <scope>NUCLEOTIDE SEQUENCE [LARGE SCALE GENOMIC DNA]</scope>
    <source>
        <strain evidence="2">KACC 11407</strain>
    </source>
</reference>
<gene>
    <name evidence="1" type="ORF">ACFPN1_12550</name>
</gene>
<evidence type="ECO:0000313" key="2">
    <source>
        <dbReference type="Proteomes" id="UP001596036"/>
    </source>
</evidence>
<dbReference type="RefSeq" id="WP_386755517.1">
    <property type="nucleotide sequence ID" value="NZ_JBHSNM010000004.1"/>
</dbReference>
<comment type="caution">
    <text evidence="1">The sequence shown here is derived from an EMBL/GenBank/DDBJ whole genome shotgun (WGS) entry which is preliminary data.</text>
</comment>